<name>A0A8J7FCC9_9GAMM</name>
<keyword evidence="3" id="KW-1185">Reference proteome</keyword>
<reference evidence="2" key="1">
    <citation type="submission" date="2020-10" db="EMBL/GenBank/DDBJ databases">
        <title>Bacterium isolated from coastal waters sediment.</title>
        <authorList>
            <person name="Chen R.-J."/>
            <person name="Lu D.-C."/>
            <person name="Zhu K.-L."/>
            <person name="Du Z.-J."/>
        </authorList>
    </citation>
    <scope>NUCLEOTIDE SEQUENCE</scope>
    <source>
        <strain evidence="2">N1Y112</strain>
    </source>
</reference>
<accession>A0A8J7FCC9</accession>
<keyword evidence="1" id="KW-0812">Transmembrane</keyword>
<feature type="transmembrane region" description="Helical" evidence="1">
    <location>
        <begin position="84"/>
        <end position="101"/>
    </location>
</feature>
<comment type="caution">
    <text evidence="2">The sequence shown here is derived from an EMBL/GenBank/DDBJ whole genome shotgun (WGS) entry which is preliminary data.</text>
</comment>
<dbReference type="Proteomes" id="UP000640333">
    <property type="component" value="Unassembled WGS sequence"/>
</dbReference>
<evidence type="ECO:0000256" key="1">
    <source>
        <dbReference type="SAM" id="Phobius"/>
    </source>
</evidence>
<feature type="transmembrane region" description="Helical" evidence="1">
    <location>
        <begin position="28"/>
        <end position="49"/>
    </location>
</feature>
<protein>
    <submittedName>
        <fullName evidence="2">Uncharacterized protein</fullName>
    </submittedName>
</protein>
<feature type="transmembrane region" description="Helical" evidence="1">
    <location>
        <begin position="55"/>
        <end position="72"/>
    </location>
</feature>
<dbReference type="EMBL" id="JADEYS010000006">
    <property type="protein sequence ID" value="MBE9397134.1"/>
    <property type="molecule type" value="Genomic_DNA"/>
</dbReference>
<keyword evidence="1" id="KW-1133">Transmembrane helix</keyword>
<evidence type="ECO:0000313" key="3">
    <source>
        <dbReference type="Proteomes" id="UP000640333"/>
    </source>
</evidence>
<gene>
    <name evidence="2" type="ORF">IOQ59_07650</name>
</gene>
<proteinExistence type="predicted"/>
<keyword evidence="1" id="KW-0472">Membrane</keyword>
<evidence type="ECO:0000313" key="2">
    <source>
        <dbReference type="EMBL" id="MBE9397134.1"/>
    </source>
</evidence>
<organism evidence="2 3">
    <name type="scientific">Pontibacterium sinense</name>
    <dbReference type="NCBI Taxonomy" id="2781979"/>
    <lineage>
        <taxon>Bacteria</taxon>
        <taxon>Pseudomonadati</taxon>
        <taxon>Pseudomonadota</taxon>
        <taxon>Gammaproteobacteria</taxon>
        <taxon>Oceanospirillales</taxon>
        <taxon>Oceanospirillaceae</taxon>
        <taxon>Pontibacterium</taxon>
    </lineage>
</organism>
<dbReference type="AlphaFoldDB" id="A0A8J7FCC9"/>
<sequence length="102" mass="11454">MSAALSAGALNKLADENKPSFMQTRNGAVSVIMVGNLSALTLLFSMAFGFQNFQWWIPLSCMFISFPVMHVVLFQRLFGDAKNLFIMTPLVIASTVTLYYYW</sequence>